<dbReference type="AlphaFoldDB" id="A0A317FDP6"/>
<dbReference type="InterPro" id="IPR029058">
    <property type="entry name" value="AB_hydrolase_fold"/>
</dbReference>
<organism evidence="2 3">
    <name type="scientific">Falsiroseomonas bella</name>
    <dbReference type="NCBI Taxonomy" id="2184016"/>
    <lineage>
        <taxon>Bacteria</taxon>
        <taxon>Pseudomonadati</taxon>
        <taxon>Pseudomonadota</taxon>
        <taxon>Alphaproteobacteria</taxon>
        <taxon>Acetobacterales</taxon>
        <taxon>Roseomonadaceae</taxon>
        <taxon>Falsiroseomonas</taxon>
    </lineage>
</organism>
<dbReference type="InterPro" id="IPR000073">
    <property type="entry name" value="AB_hydrolase_1"/>
</dbReference>
<dbReference type="SUPFAM" id="SSF53474">
    <property type="entry name" value="alpha/beta-Hydrolases"/>
    <property type="match status" value="1"/>
</dbReference>
<protein>
    <submittedName>
        <fullName evidence="2">3-oxoadipate enol-lactonase</fullName>
    </submittedName>
</protein>
<dbReference type="InterPro" id="IPR000639">
    <property type="entry name" value="Epox_hydrolase-like"/>
</dbReference>
<evidence type="ECO:0000313" key="3">
    <source>
        <dbReference type="Proteomes" id="UP000245765"/>
    </source>
</evidence>
<dbReference type="Pfam" id="PF00561">
    <property type="entry name" value="Abhydrolase_1"/>
    <property type="match status" value="1"/>
</dbReference>
<sequence length="266" mass="28044">MLLSRDGRLLHADLLGPRGRPAVCLVHALAADSGLWAEQVPALLDAGFCVLRVDLRGHGGSTATPGPYRMAELGDDLAFVLRALDLGPAHYVGLSLGGMSGQALALDHPGLLRSIVICDALPESLPNAAEVWGPRIRAVRAAGSCAPIAEATLERWLTPGFRAANPARWQEILATVAATPAEGYAGCAEAISDFSHVSRLPGLAILALVVCGEDDHAVPPAEGERIARLVPDGRFVAISGARHLPNVEKPEVFNRLLLDWLARQPA</sequence>
<dbReference type="InterPro" id="IPR050228">
    <property type="entry name" value="Carboxylesterase_BioH"/>
</dbReference>
<comment type="caution">
    <text evidence="2">The sequence shown here is derived from an EMBL/GenBank/DDBJ whole genome shotgun (WGS) entry which is preliminary data.</text>
</comment>
<evidence type="ECO:0000259" key="1">
    <source>
        <dbReference type="Pfam" id="PF00561"/>
    </source>
</evidence>
<dbReference type="Gene3D" id="3.40.50.1820">
    <property type="entry name" value="alpha/beta hydrolase"/>
    <property type="match status" value="1"/>
</dbReference>
<dbReference type="Proteomes" id="UP000245765">
    <property type="component" value="Unassembled WGS sequence"/>
</dbReference>
<keyword evidence="3" id="KW-1185">Reference proteome</keyword>
<dbReference type="PRINTS" id="PR00111">
    <property type="entry name" value="ABHYDROLASE"/>
</dbReference>
<dbReference type="PANTHER" id="PTHR43194">
    <property type="entry name" value="HYDROLASE ALPHA/BETA FOLD FAMILY"/>
    <property type="match status" value="1"/>
</dbReference>
<dbReference type="RefSeq" id="WP_109872042.1">
    <property type="nucleotide sequence ID" value="NZ_QGNA01000004.1"/>
</dbReference>
<proteinExistence type="predicted"/>
<dbReference type="PRINTS" id="PR00412">
    <property type="entry name" value="EPOXHYDRLASE"/>
</dbReference>
<gene>
    <name evidence="2" type="ORF">DFH01_18980</name>
</gene>
<evidence type="ECO:0000313" key="2">
    <source>
        <dbReference type="EMBL" id="PWS35676.1"/>
    </source>
</evidence>
<dbReference type="OrthoDB" id="9801400at2"/>
<reference evidence="3" key="1">
    <citation type="submission" date="2018-05" db="EMBL/GenBank/DDBJ databases">
        <authorList>
            <person name="Du Z."/>
            <person name="Wang X."/>
        </authorList>
    </citation>
    <scope>NUCLEOTIDE SEQUENCE [LARGE SCALE GENOMIC DNA]</scope>
    <source>
        <strain evidence="3">CQN31</strain>
    </source>
</reference>
<feature type="domain" description="AB hydrolase-1" evidence="1">
    <location>
        <begin position="21"/>
        <end position="250"/>
    </location>
</feature>
<dbReference type="EMBL" id="QGNA01000004">
    <property type="protein sequence ID" value="PWS35676.1"/>
    <property type="molecule type" value="Genomic_DNA"/>
</dbReference>
<name>A0A317FDP6_9PROT</name>
<accession>A0A317FDP6</accession>
<dbReference type="PANTHER" id="PTHR43194:SF2">
    <property type="entry name" value="PEROXISOMAL MEMBRANE PROTEIN LPX1"/>
    <property type="match status" value="1"/>
</dbReference>
<dbReference type="GO" id="GO:0003824">
    <property type="term" value="F:catalytic activity"/>
    <property type="evidence" value="ECO:0007669"/>
    <property type="project" value="InterPro"/>
</dbReference>